<feature type="non-terminal residue" evidence="1">
    <location>
        <position position="1"/>
    </location>
</feature>
<organism evidence="1 2">
    <name type="scientific">Aspergillus tamarii</name>
    <dbReference type="NCBI Taxonomy" id="41984"/>
    <lineage>
        <taxon>Eukaryota</taxon>
        <taxon>Fungi</taxon>
        <taxon>Dikarya</taxon>
        <taxon>Ascomycota</taxon>
        <taxon>Pezizomycotina</taxon>
        <taxon>Eurotiomycetes</taxon>
        <taxon>Eurotiomycetidae</taxon>
        <taxon>Eurotiales</taxon>
        <taxon>Aspergillaceae</taxon>
        <taxon>Aspergillus</taxon>
        <taxon>Aspergillus subgen. Circumdati</taxon>
    </lineage>
</organism>
<dbReference type="EMBL" id="ML738724">
    <property type="protein sequence ID" value="KAE8157421.1"/>
    <property type="molecule type" value="Genomic_DNA"/>
</dbReference>
<dbReference type="AlphaFoldDB" id="A0A5N6UGU7"/>
<proteinExistence type="predicted"/>
<keyword evidence="2" id="KW-1185">Reference proteome</keyword>
<dbReference type="Proteomes" id="UP000326950">
    <property type="component" value="Unassembled WGS sequence"/>
</dbReference>
<evidence type="ECO:0000313" key="1">
    <source>
        <dbReference type="EMBL" id="KAE8157421.1"/>
    </source>
</evidence>
<protein>
    <submittedName>
        <fullName evidence="1">Uncharacterized protein</fullName>
    </submittedName>
</protein>
<gene>
    <name evidence="1" type="ORF">BDV40DRAFT_278344</name>
</gene>
<sequence>PRRKLRVGYSYHAYCKIQVYYVCICTVPYILYTLHGYRRHSGSSLIGIHF</sequence>
<accession>A0A5N6UGU7</accession>
<evidence type="ECO:0000313" key="2">
    <source>
        <dbReference type="Proteomes" id="UP000326950"/>
    </source>
</evidence>
<reference evidence="1 2" key="1">
    <citation type="submission" date="2019-04" db="EMBL/GenBank/DDBJ databases">
        <title>Friends and foes A comparative genomics study of 23 Aspergillus species from section Flavi.</title>
        <authorList>
            <consortium name="DOE Joint Genome Institute"/>
            <person name="Kjaerbolling I."/>
            <person name="Vesth T."/>
            <person name="Frisvad J.C."/>
            <person name="Nybo J.L."/>
            <person name="Theobald S."/>
            <person name="Kildgaard S."/>
            <person name="Isbrandt T."/>
            <person name="Kuo A."/>
            <person name="Sato A."/>
            <person name="Lyhne E.K."/>
            <person name="Kogle M.E."/>
            <person name="Wiebenga A."/>
            <person name="Kun R.S."/>
            <person name="Lubbers R.J."/>
            <person name="Makela M.R."/>
            <person name="Barry K."/>
            <person name="Chovatia M."/>
            <person name="Clum A."/>
            <person name="Daum C."/>
            <person name="Haridas S."/>
            <person name="He G."/>
            <person name="LaButti K."/>
            <person name="Lipzen A."/>
            <person name="Mondo S."/>
            <person name="Riley R."/>
            <person name="Salamov A."/>
            <person name="Simmons B.A."/>
            <person name="Magnuson J.K."/>
            <person name="Henrissat B."/>
            <person name="Mortensen U.H."/>
            <person name="Larsen T.O."/>
            <person name="Devries R.P."/>
            <person name="Grigoriev I.V."/>
            <person name="Machida M."/>
            <person name="Baker S.E."/>
            <person name="Andersen M.R."/>
        </authorList>
    </citation>
    <scope>NUCLEOTIDE SEQUENCE [LARGE SCALE GENOMIC DNA]</scope>
    <source>
        <strain evidence="1 2">CBS 117626</strain>
    </source>
</reference>
<name>A0A5N6UGU7_ASPTM</name>